<sequence length="480" mass="55221">MELKAMKKLLQNTQTRRVNFNAKYNKSKSYYLNKNDITIKNNGESKTKEDDATKKSKNPLRPADNRVSSNFHQLLVDQEAGYLATKAPTIDVGEDKLNDQIKDTLGDNFALRLNELVVDAANAGIAWLHYWLDENNQFRYAIVPPDQVTPIYSTDLNRKLVALRRSYKELEPETAKTYWVHEYWNDETVTVFKSRDEQFNNLEPINDRFTIYDASTDDAAGTSSINHHGMGRIPFIAFLKNKEQQPDLFHYKGLIDVYDKIYNGYVNDLDDIQQIFLILKNYDGQNLDEFREDLQRYKSIKVRSMGSGNDSGVDQLAINIPTEARNSMLETTKTNIFVHAQGIDPTDFKTNNATGTAIKMLYSHLELKAAKTEAYFRDALTELVRAIMRWLGISDADSRRINQTWTRTAIQNDVERAQVVSQLANWTSKEAIAKANPIVEDWQEELKDQQEDLKNRNDEYGNPNSLNGDDDDEQEDNKKS</sequence>
<feature type="region of interest" description="Disordered" evidence="1">
    <location>
        <begin position="40"/>
        <end position="67"/>
    </location>
</feature>
<dbReference type="InterPro" id="IPR021145">
    <property type="entry name" value="Portal_protein_SPP1_Gp6-like"/>
</dbReference>
<evidence type="ECO:0000313" key="2">
    <source>
        <dbReference type="EMBL" id="RHW53707.1"/>
    </source>
</evidence>
<dbReference type="NCBIfam" id="TIGR01538">
    <property type="entry name" value="portal_SPP1"/>
    <property type="match status" value="1"/>
</dbReference>
<reference evidence="2 3" key="1">
    <citation type="submission" date="2018-07" db="EMBL/GenBank/DDBJ databases">
        <title>Genome sequences of six Lactobacillus spp. isolated from bumble bee guts.</title>
        <authorList>
            <person name="Motta E.V.S."/>
            <person name="Moran N.A."/>
        </authorList>
    </citation>
    <scope>NUCLEOTIDE SEQUENCE [LARGE SCALE GENOMIC DNA]</scope>
    <source>
        <strain evidence="2 3">OCC3</strain>
    </source>
</reference>
<evidence type="ECO:0000256" key="1">
    <source>
        <dbReference type="SAM" id="MobiDB-lite"/>
    </source>
</evidence>
<feature type="compositionally biased region" description="Basic and acidic residues" evidence="1">
    <location>
        <begin position="444"/>
        <end position="459"/>
    </location>
</feature>
<feature type="compositionally biased region" description="Acidic residues" evidence="1">
    <location>
        <begin position="468"/>
        <end position="480"/>
    </location>
</feature>
<name>A0A396SPY4_9LACO</name>
<dbReference type="Proteomes" id="UP000265862">
    <property type="component" value="Unassembled WGS sequence"/>
</dbReference>
<dbReference type="RefSeq" id="WP_118898228.1">
    <property type="nucleotide sequence ID" value="NZ_QOCV01000011.1"/>
</dbReference>
<dbReference type="Pfam" id="PF05133">
    <property type="entry name" value="SPP1_portal"/>
    <property type="match status" value="1"/>
</dbReference>
<comment type="caution">
    <text evidence="2">The sequence shown here is derived from an EMBL/GenBank/DDBJ whole genome shotgun (WGS) entry which is preliminary data.</text>
</comment>
<protein>
    <submittedName>
        <fullName evidence="2">Phage portal protein</fullName>
    </submittedName>
</protein>
<feature type="compositionally biased region" description="Basic and acidic residues" evidence="1">
    <location>
        <begin position="43"/>
        <end position="54"/>
    </location>
</feature>
<feature type="region of interest" description="Disordered" evidence="1">
    <location>
        <begin position="443"/>
        <end position="480"/>
    </location>
</feature>
<dbReference type="EMBL" id="QOCV01000011">
    <property type="protein sequence ID" value="RHW53707.1"/>
    <property type="molecule type" value="Genomic_DNA"/>
</dbReference>
<accession>A0A396SPY4</accession>
<evidence type="ECO:0000313" key="3">
    <source>
        <dbReference type="Proteomes" id="UP000265862"/>
    </source>
</evidence>
<gene>
    <name evidence="2" type="ORF">DS835_07125</name>
</gene>
<proteinExistence type="predicted"/>
<organism evidence="2 3">
    <name type="scientific">Lactobacillus bombicola</name>
    <dbReference type="NCBI Taxonomy" id="1505723"/>
    <lineage>
        <taxon>Bacteria</taxon>
        <taxon>Bacillati</taxon>
        <taxon>Bacillota</taxon>
        <taxon>Bacilli</taxon>
        <taxon>Lactobacillales</taxon>
        <taxon>Lactobacillaceae</taxon>
        <taxon>Lactobacillus</taxon>
    </lineage>
</organism>
<dbReference type="InterPro" id="IPR006428">
    <property type="entry name" value="Portal_SPP1-type"/>
</dbReference>
<dbReference type="AlphaFoldDB" id="A0A396SPY4"/>